<name>A0A9D4KKY4_DREPO</name>
<reference evidence="1" key="2">
    <citation type="submission" date="2020-11" db="EMBL/GenBank/DDBJ databases">
        <authorList>
            <person name="McCartney M.A."/>
            <person name="Auch B."/>
            <person name="Kono T."/>
            <person name="Mallez S."/>
            <person name="Becker A."/>
            <person name="Gohl D.M."/>
            <person name="Silverstein K.A.T."/>
            <person name="Koren S."/>
            <person name="Bechman K.B."/>
            <person name="Herman A."/>
            <person name="Abrahante J.E."/>
            <person name="Garbe J."/>
        </authorList>
    </citation>
    <scope>NUCLEOTIDE SEQUENCE</scope>
    <source>
        <strain evidence="1">Duluth1</strain>
        <tissue evidence="1">Whole animal</tissue>
    </source>
</reference>
<reference evidence="1" key="1">
    <citation type="journal article" date="2019" name="bioRxiv">
        <title>The Genome of the Zebra Mussel, Dreissena polymorpha: A Resource for Invasive Species Research.</title>
        <authorList>
            <person name="McCartney M.A."/>
            <person name="Auch B."/>
            <person name="Kono T."/>
            <person name="Mallez S."/>
            <person name="Zhang Y."/>
            <person name="Obille A."/>
            <person name="Becker A."/>
            <person name="Abrahante J.E."/>
            <person name="Garbe J."/>
            <person name="Badalamenti J.P."/>
            <person name="Herman A."/>
            <person name="Mangelson H."/>
            <person name="Liachko I."/>
            <person name="Sullivan S."/>
            <person name="Sone E.D."/>
            <person name="Koren S."/>
            <person name="Silverstein K.A.T."/>
            <person name="Beckman K.B."/>
            <person name="Gohl D.M."/>
        </authorList>
    </citation>
    <scope>NUCLEOTIDE SEQUENCE</scope>
    <source>
        <strain evidence="1">Duluth1</strain>
        <tissue evidence="1">Whole animal</tissue>
    </source>
</reference>
<evidence type="ECO:0000313" key="1">
    <source>
        <dbReference type="EMBL" id="KAH3841820.1"/>
    </source>
</evidence>
<keyword evidence="2" id="KW-1185">Reference proteome</keyword>
<dbReference type="AlphaFoldDB" id="A0A9D4KKY4"/>
<sequence>MSPLISLWGLHKLIWDDTIRTRIKPIFHRARPIFKLKLQLHQQKMNTVIASGPILIAKHQKPNGMTYDTFNKRETQMHINQTVMKTSGATALNRTIHGKLNYIMVKPEQQAITD</sequence>
<proteinExistence type="predicted"/>
<accession>A0A9D4KKY4</accession>
<gene>
    <name evidence="1" type="ORF">DPMN_115301</name>
</gene>
<dbReference type="Proteomes" id="UP000828390">
    <property type="component" value="Unassembled WGS sequence"/>
</dbReference>
<comment type="caution">
    <text evidence="1">The sequence shown here is derived from an EMBL/GenBank/DDBJ whole genome shotgun (WGS) entry which is preliminary data.</text>
</comment>
<organism evidence="1 2">
    <name type="scientific">Dreissena polymorpha</name>
    <name type="common">Zebra mussel</name>
    <name type="synonym">Mytilus polymorpha</name>
    <dbReference type="NCBI Taxonomy" id="45954"/>
    <lineage>
        <taxon>Eukaryota</taxon>
        <taxon>Metazoa</taxon>
        <taxon>Spiralia</taxon>
        <taxon>Lophotrochozoa</taxon>
        <taxon>Mollusca</taxon>
        <taxon>Bivalvia</taxon>
        <taxon>Autobranchia</taxon>
        <taxon>Heteroconchia</taxon>
        <taxon>Euheterodonta</taxon>
        <taxon>Imparidentia</taxon>
        <taxon>Neoheterodontei</taxon>
        <taxon>Myida</taxon>
        <taxon>Dreissenoidea</taxon>
        <taxon>Dreissenidae</taxon>
        <taxon>Dreissena</taxon>
    </lineage>
</organism>
<protein>
    <submittedName>
        <fullName evidence="1">Uncharacterized protein</fullName>
    </submittedName>
</protein>
<evidence type="ECO:0000313" key="2">
    <source>
        <dbReference type="Proteomes" id="UP000828390"/>
    </source>
</evidence>
<dbReference type="EMBL" id="JAIWYP010000004">
    <property type="protein sequence ID" value="KAH3841820.1"/>
    <property type="molecule type" value="Genomic_DNA"/>
</dbReference>